<dbReference type="Pfam" id="PF02417">
    <property type="entry name" value="Chromate_transp"/>
    <property type="match status" value="1"/>
</dbReference>
<feature type="transmembrane region" description="Helical" evidence="7">
    <location>
        <begin position="51"/>
        <end position="74"/>
    </location>
</feature>
<gene>
    <name evidence="8" type="ORF">KKC1_29440</name>
</gene>
<dbReference type="InterPro" id="IPR003370">
    <property type="entry name" value="Chromate_transpt"/>
</dbReference>
<evidence type="ECO:0000313" key="9">
    <source>
        <dbReference type="Proteomes" id="UP000197032"/>
    </source>
</evidence>
<dbReference type="AlphaFoldDB" id="A0A1Z5HWS9"/>
<evidence type="ECO:0000256" key="2">
    <source>
        <dbReference type="ARBA" id="ARBA00005262"/>
    </source>
</evidence>
<evidence type="ECO:0000256" key="6">
    <source>
        <dbReference type="ARBA" id="ARBA00023136"/>
    </source>
</evidence>
<keyword evidence="6 7" id="KW-0472">Membrane</keyword>
<comment type="subcellular location">
    <subcellularLocation>
        <location evidence="1">Cell membrane</location>
        <topology evidence="1">Multi-pass membrane protein</topology>
    </subcellularLocation>
</comment>
<dbReference type="GO" id="GO:0005886">
    <property type="term" value="C:plasma membrane"/>
    <property type="evidence" value="ECO:0007669"/>
    <property type="project" value="UniProtKB-SubCell"/>
</dbReference>
<evidence type="ECO:0000313" key="8">
    <source>
        <dbReference type="EMBL" id="GAW93817.1"/>
    </source>
</evidence>
<name>A0A1Z5HWS9_9FIRM</name>
<feature type="transmembrane region" description="Helical" evidence="7">
    <location>
        <begin position="21"/>
        <end position="45"/>
    </location>
</feature>
<keyword evidence="3" id="KW-1003">Cell membrane</keyword>
<evidence type="ECO:0000256" key="5">
    <source>
        <dbReference type="ARBA" id="ARBA00022989"/>
    </source>
</evidence>
<comment type="caution">
    <text evidence="8">The sequence shown here is derived from an EMBL/GenBank/DDBJ whole genome shotgun (WGS) entry which is preliminary data.</text>
</comment>
<evidence type="ECO:0000256" key="1">
    <source>
        <dbReference type="ARBA" id="ARBA00004651"/>
    </source>
</evidence>
<organism evidence="8 9">
    <name type="scientific">Calderihabitans maritimus</name>
    <dbReference type="NCBI Taxonomy" id="1246530"/>
    <lineage>
        <taxon>Bacteria</taxon>
        <taxon>Bacillati</taxon>
        <taxon>Bacillota</taxon>
        <taxon>Clostridia</taxon>
        <taxon>Neomoorellales</taxon>
        <taxon>Calderihabitantaceae</taxon>
        <taxon>Calderihabitans</taxon>
    </lineage>
</organism>
<keyword evidence="9" id="KW-1185">Reference proteome</keyword>
<keyword evidence="5 7" id="KW-1133">Transmembrane helix</keyword>
<reference evidence="9" key="1">
    <citation type="journal article" date="2017" name="Appl. Environ. Microbiol.">
        <title>Genomic analysis of Calderihabitans maritimus KKC1, a thermophilic hydrogenogenic carboxydotrophic bacterium isolated from marine sediment.</title>
        <authorList>
            <person name="Omae K."/>
            <person name="Yoneda Y."/>
            <person name="Fukuyama Y."/>
            <person name="Yoshida T."/>
            <person name="Sako Y."/>
        </authorList>
    </citation>
    <scope>NUCLEOTIDE SEQUENCE [LARGE SCALE GENOMIC DNA]</scope>
    <source>
        <strain evidence="9">KKC1</strain>
    </source>
</reference>
<feature type="transmembrane region" description="Helical" evidence="7">
    <location>
        <begin position="124"/>
        <end position="149"/>
    </location>
</feature>
<evidence type="ECO:0000256" key="3">
    <source>
        <dbReference type="ARBA" id="ARBA00022475"/>
    </source>
</evidence>
<protein>
    <submittedName>
        <fullName evidence="8">Chromate transport protein</fullName>
    </submittedName>
</protein>
<dbReference type="PANTHER" id="PTHR43663:SF1">
    <property type="entry name" value="CHROMATE TRANSPORTER"/>
    <property type="match status" value="1"/>
</dbReference>
<evidence type="ECO:0000256" key="7">
    <source>
        <dbReference type="SAM" id="Phobius"/>
    </source>
</evidence>
<dbReference type="EMBL" id="BDGJ01000168">
    <property type="protein sequence ID" value="GAW93817.1"/>
    <property type="molecule type" value="Genomic_DNA"/>
</dbReference>
<dbReference type="InterPro" id="IPR052518">
    <property type="entry name" value="CHR_Transporter"/>
</dbReference>
<proteinExistence type="inferred from homology"/>
<dbReference type="Proteomes" id="UP000197032">
    <property type="component" value="Unassembled WGS sequence"/>
</dbReference>
<keyword evidence="4 7" id="KW-0812">Transmembrane</keyword>
<comment type="similarity">
    <text evidence="2">Belongs to the chromate ion transporter (CHR) (TC 2.A.51) family.</text>
</comment>
<dbReference type="PANTHER" id="PTHR43663">
    <property type="entry name" value="CHROMATE TRANSPORT PROTEIN-RELATED"/>
    <property type="match status" value="1"/>
</dbReference>
<evidence type="ECO:0000256" key="4">
    <source>
        <dbReference type="ARBA" id="ARBA00022692"/>
    </source>
</evidence>
<sequence length="151" mass="16159">MLPIIEREVVQKWKWVGSEEFVDLIAIAQSTPGVIAINSATIIGYKVAGTGGALFAAIGAALPSFLIILLIANFFLQFREYSPVEAFMRGARAAVVGLLFYASFAMGKKVTESWKTVVLGITGFMAVFFLGIHPIAALIGAGIIGAIFFKE</sequence>
<dbReference type="GO" id="GO:0015109">
    <property type="term" value="F:chromate transmembrane transporter activity"/>
    <property type="evidence" value="ECO:0007669"/>
    <property type="project" value="InterPro"/>
</dbReference>
<feature type="transmembrane region" description="Helical" evidence="7">
    <location>
        <begin position="86"/>
        <end position="104"/>
    </location>
</feature>
<accession>A0A1Z5HWS9</accession>